<keyword evidence="3" id="KW-1003">Cell membrane</keyword>
<evidence type="ECO:0000256" key="6">
    <source>
        <dbReference type="ARBA" id="ARBA00023136"/>
    </source>
</evidence>
<dbReference type="PANTHER" id="PTHR32309">
    <property type="entry name" value="TYROSINE-PROTEIN KINASE"/>
    <property type="match status" value="1"/>
</dbReference>
<keyword evidence="5 7" id="KW-1133">Transmembrane helix</keyword>
<feature type="domain" description="Polysaccharide chain length determinant N-terminal" evidence="8">
    <location>
        <begin position="5"/>
        <end position="94"/>
    </location>
</feature>
<dbReference type="EMBL" id="OBMQ01000001">
    <property type="protein sequence ID" value="SOB93677.1"/>
    <property type="molecule type" value="Genomic_DNA"/>
</dbReference>
<evidence type="ECO:0000256" key="5">
    <source>
        <dbReference type="ARBA" id="ARBA00022989"/>
    </source>
</evidence>
<evidence type="ECO:0000256" key="1">
    <source>
        <dbReference type="ARBA" id="ARBA00004651"/>
    </source>
</evidence>
<evidence type="ECO:0000256" key="4">
    <source>
        <dbReference type="ARBA" id="ARBA00022692"/>
    </source>
</evidence>
<evidence type="ECO:0000256" key="3">
    <source>
        <dbReference type="ARBA" id="ARBA00022475"/>
    </source>
</evidence>
<keyword evidence="4 7" id="KW-0812">Transmembrane</keyword>
<dbReference type="GO" id="GO:0005886">
    <property type="term" value="C:plasma membrane"/>
    <property type="evidence" value="ECO:0007669"/>
    <property type="project" value="UniProtKB-SubCell"/>
</dbReference>
<protein>
    <submittedName>
        <fullName evidence="9">Capsular polysaccharide biosynthesis protein</fullName>
    </submittedName>
</protein>
<evidence type="ECO:0000313" key="10">
    <source>
        <dbReference type="Proteomes" id="UP000219636"/>
    </source>
</evidence>
<dbReference type="InterPro" id="IPR003856">
    <property type="entry name" value="LPS_length_determ_N"/>
</dbReference>
<dbReference type="RefSeq" id="WP_097072227.1">
    <property type="nucleotide sequence ID" value="NZ_OBMQ01000001.1"/>
</dbReference>
<proteinExistence type="inferred from homology"/>
<feature type="transmembrane region" description="Helical" evidence="7">
    <location>
        <begin position="175"/>
        <end position="195"/>
    </location>
</feature>
<evidence type="ECO:0000256" key="2">
    <source>
        <dbReference type="ARBA" id="ARBA00006683"/>
    </source>
</evidence>
<feature type="transmembrane region" description="Helical" evidence="7">
    <location>
        <begin position="18"/>
        <end position="40"/>
    </location>
</feature>
<dbReference type="InterPro" id="IPR050445">
    <property type="entry name" value="Bact_polysacc_biosynth/exp"/>
</dbReference>
<evidence type="ECO:0000256" key="7">
    <source>
        <dbReference type="SAM" id="Phobius"/>
    </source>
</evidence>
<name>A0A285RN20_9BACL</name>
<dbReference type="PANTHER" id="PTHR32309:SF13">
    <property type="entry name" value="FERRIC ENTEROBACTIN TRANSPORT PROTEIN FEPE"/>
    <property type="match status" value="1"/>
</dbReference>
<evidence type="ECO:0000313" key="9">
    <source>
        <dbReference type="EMBL" id="SOB93677.1"/>
    </source>
</evidence>
<comment type="subcellular location">
    <subcellularLocation>
        <location evidence="1">Cell membrane</location>
        <topology evidence="1">Multi-pass membrane protein</topology>
    </subcellularLocation>
</comment>
<organism evidence="9 10">
    <name type="scientific">Ureibacillus xyleni</name>
    <dbReference type="NCBI Taxonomy" id="614648"/>
    <lineage>
        <taxon>Bacteria</taxon>
        <taxon>Bacillati</taxon>
        <taxon>Bacillota</taxon>
        <taxon>Bacilli</taxon>
        <taxon>Bacillales</taxon>
        <taxon>Caryophanaceae</taxon>
        <taxon>Ureibacillus</taxon>
    </lineage>
</organism>
<sequence length="239" mass="27013">MNSAFDFKQIYKILFRRLIVIISILILTISISIIFSLFIVKPTYQAQSQILINQKEIIGENDVLYQFETDIQLIKTYSVIIKSPAILDKVVSELKLNMSVEELAEKVSLYHEENSKVVNLIVEDDDPNRAVQITNKVADVFKEEIPKLINVDNINILSIAKMDDKPSPVKPNIPFNLSLGVLFGILLSVGVVFLLEIMDTTIKSEDDIEQFKIPIMGVVTMISSEDIHGPYSSQPSRRS</sequence>
<dbReference type="Pfam" id="PF02706">
    <property type="entry name" value="Wzz"/>
    <property type="match status" value="1"/>
</dbReference>
<dbReference type="GO" id="GO:0004713">
    <property type="term" value="F:protein tyrosine kinase activity"/>
    <property type="evidence" value="ECO:0007669"/>
    <property type="project" value="TreeGrafter"/>
</dbReference>
<comment type="similarity">
    <text evidence="2">Belongs to the CpsC/CapA family.</text>
</comment>
<keyword evidence="10" id="KW-1185">Reference proteome</keyword>
<dbReference type="AlphaFoldDB" id="A0A285RN20"/>
<gene>
    <name evidence="9" type="ORF">SAMN05880501_101685</name>
</gene>
<accession>A0A285RN20</accession>
<reference evidence="10" key="1">
    <citation type="submission" date="2017-08" db="EMBL/GenBank/DDBJ databases">
        <authorList>
            <person name="Varghese N."/>
            <person name="Submissions S."/>
        </authorList>
    </citation>
    <scope>NUCLEOTIDE SEQUENCE [LARGE SCALE GENOMIC DNA]</scope>
    <source>
        <strain evidence="10">JC22</strain>
    </source>
</reference>
<dbReference type="Proteomes" id="UP000219636">
    <property type="component" value="Unassembled WGS sequence"/>
</dbReference>
<evidence type="ECO:0000259" key="8">
    <source>
        <dbReference type="Pfam" id="PF02706"/>
    </source>
</evidence>
<keyword evidence="6 7" id="KW-0472">Membrane</keyword>
<dbReference type="OrthoDB" id="2360475at2"/>